<sequence length="71" mass="8116">MLRPSFSRARPSSYVLRRDGRAMSARQRAGCAWKPIFSAAAWRRGVYPPSRFVVLVERVFAVVVGQEEYRG</sequence>
<gene>
    <name evidence="1" type="ORF">SBAD_LOCUS11896</name>
</gene>
<keyword evidence="2" id="KW-1185">Reference proteome</keyword>
<proteinExistence type="predicted"/>
<organism evidence="3">
    <name type="scientific">Soboliphyme baturini</name>
    <dbReference type="NCBI Taxonomy" id="241478"/>
    <lineage>
        <taxon>Eukaryota</taxon>
        <taxon>Metazoa</taxon>
        <taxon>Ecdysozoa</taxon>
        <taxon>Nematoda</taxon>
        <taxon>Enoplea</taxon>
        <taxon>Dorylaimia</taxon>
        <taxon>Dioctophymatida</taxon>
        <taxon>Dioctophymatoidea</taxon>
        <taxon>Soboliphymatidae</taxon>
        <taxon>Soboliphyme</taxon>
    </lineage>
</organism>
<name>A0A183J7P8_9BILA</name>
<dbReference type="EMBL" id="UZAM01016570">
    <property type="protein sequence ID" value="VDP43842.1"/>
    <property type="molecule type" value="Genomic_DNA"/>
</dbReference>
<dbReference type="Proteomes" id="UP000270296">
    <property type="component" value="Unassembled WGS sequence"/>
</dbReference>
<dbReference type="AlphaFoldDB" id="A0A183J7P8"/>
<dbReference type="WBParaSite" id="SBAD_0001229301-mRNA-1">
    <property type="protein sequence ID" value="SBAD_0001229301-mRNA-1"/>
    <property type="gene ID" value="SBAD_0001229301"/>
</dbReference>
<evidence type="ECO:0000313" key="2">
    <source>
        <dbReference type="Proteomes" id="UP000270296"/>
    </source>
</evidence>
<accession>A0A183J7P8</accession>
<reference evidence="3" key="1">
    <citation type="submission" date="2016-06" db="UniProtKB">
        <authorList>
            <consortium name="WormBaseParasite"/>
        </authorList>
    </citation>
    <scope>IDENTIFICATION</scope>
</reference>
<reference evidence="1 2" key="2">
    <citation type="submission" date="2018-11" db="EMBL/GenBank/DDBJ databases">
        <authorList>
            <consortium name="Pathogen Informatics"/>
        </authorList>
    </citation>
    <scope>NUCLEOTIDE SEQUENCE [LARGE SCALE GENOMIC DNA]</scope>
</reference>
<evidence type="ECO:0000313" key="1">
    <source>
        <dbReference type="EMBL" id="VDP43842.1"/>
    </source>
</evidence>
<evidence type="ECO:0000313" key="3">
    <source>
        <dbReference type="WBParaSite" id="SBAD_0001229301-mRNA-1"/>
    </source>
</evidence>
<protein>
    <submittedName>
        <fullName evidence="3">Transposase</fullName>
    </submittedName>
</protein>